<proteinExistence type="predicted"/>
<organism evidence="1">
    <name type="scientific">marine sediment metagenome</name>
    <dbReference type="NCBI Taxonomy" id="412755"/>
    <lineage>
        <taxon>unclassified sequences</taxon>
        <taxon>metagenomes</taxon>
        <taxon>ecological metagenomes</taxon>
    </lineage>
</organism>
<sequence>GTDVRVKYSDGRMVLGRQYHFKKVQVRGLLKSMAGKGMIEFGNRGFRLLPLNDEGEDS</sequence>
<feature type="non-terminal residue" evidence="1">
    <location>
        <position position="1"/>
    </location>
</feature>
<evidence type="ECO:0000313" key="1">
    <source>
        <dbReference type="EMBL" id="GAG25674.1"/>
    </source>
</evidence>
<comment type="caution">
    <text evidence="1">The sequence shown here is derived from an EMBL/GenBank/DDBJ whole genome shotgun (WGS) entry which is preliminary data.</text>
</comment>
<gene>
    <name evidence="1" type="ORF">S01H1_51757</name>
</gene>
<dbReference type="AlphaFoldDB" id="X0W493"/>
<protein>
    <submittedName>
        <fullName evidence="1">Uncharacterized protein</fullName>
    </submittedName>
</protein>
<name>X0W493_9ZZZZ</name>
<dbReference type="EMBL" id="BARS01033420">
    <property type="protein sequence ID" value="GAG25674.1"/>
    <property type="molecule type" value="Genomic_DNA"/>
</dbReference>
<accession>X0W493</accession>
<reference evidence="1" key="1">
    <citation type="journal article" date="2014" name="Front. Microbiol.">
        <title>High frequency of phylogenetically diverse reductive dehalogenase-homologous genes in deep subseafloor sedimentary metagenomes.</title>
        <authorList>
            <person name="Kawai M."/>
            <person name="Futagami T."/>
            <person name="Toyoda A."/>
            <person name="Takaki Y."/>
            <person name="Nishi S."/>
            <person name="Hori S."/>
            <person name="Arai W."/>
            <person name="Tsubouchi T."/>
            <person name="Morono Y."/>
            <person name="Uchiyama I."/>
            <person name="Ito T."/>
            <person name="Fujiyama A."/>
            <person name="Inagaki F."/>
            <person name="Takami H."/>
        </authorList>
    </citation>
    <scope>NUCLEOTIDE SEQUENCE</scope>
    <source>
        <strain evidence="1">Expedition CK06-06</strain>
    </source>
</reference>